<name>A0A0C9W0E0_9AGAM</name>
<dbReference type="HOGENOM" id="CLU_1478455_0_0_1"/>
<sequence>VLVAGAPPGAQATSIYVSTLCIVGSLVVSVVLSAQVNDKERECAQNAAKFMAHFDLPNLAIFHSLPFALLTWGILFFALSLSIMIFESQSIVARCVVYVGYPIIALFTLWPVLASIMLRFPLEWLKKCARKPECKPRRKGSKRPPGAFDSSLSLAPQLQVEIGGSGVNLLSPSASSFGGSSPC</sequence>
<keyword evidence="3" id="KW-1185">Reference proteome</keyword>
<protein>
    <submittedName>
        <fullName evidence="2">Uncharacterized protein</fullName>
    </submittedName>
</protein>
<dbReference type="OrthoDB" id="2656949at2759"/>
<feature type="transmembrane region" description="Helical" evidence="1">
    <location>
        <begin position="59"/>
        <end position="86"/>
    </location>
</feature>
<proteinExistence type="predicted"/>
<feature type="non-terminal residue" evidence="2">
    <location>
        <position position="183"/>
    </location>
</feature>
<evidence type="ECO:0000313" key="2">
    <source>
        <dbReference type="EMBL" id="KIJ64190.1"/>
    </source>
</evidence>
<dbReference type="AlphaFoldDB" id="A0A0C9W0E0"/>
<evidence type="ECO:0000256" key="1">
    <source>
        <dbReference type="SAM" id="Phobius"/>
    </source>
</evidence>
<gene>
    <name evidence="2" type="ORF">HYDPIDRAFT_28633</name>
</gene>
<organism evidence="2 3">
    <name type="scientific">Hydnomerulius pinastri MD-312</name>
    <dbReference type="NCBI Taxonomy" id="994086"/>
    <lineage>
        <taxon>Eukaryota</taxon>
        <taxon>Fungi</taxon>
        <taxon>Dikarya</taxon>
        <taxon>Basidiomycota</taxon>
        <taxon>Agaricomycotina</taxon>
        <taxon>Agaricomycetes</taxon>
        <taxon>Agaricomycetidae</taxon>
        <taxon>Boletales</taxon>
        <taxon>Boletales incertae sedis</taxon>
        <taxon>Leucogyrophana</taxon>
    </lineage>
</organism>
<feature type="transmembrane region" description="Helical" evidence="1">
    <location>
        <begin position="12"/>
        <end position="32"/>
    </location>
</feature>
<reference evidence="2 3" key="1">
    <citation type="submission" date="2014-04" db="EMBL/GenBank/DDBJ databases">
        <title>Evolutionary Origins and Diversification of the Mycorrhizal Mutualists.</title>
        <authorList>
            <consortium name="DOE Joint Genome Institute"/>
            <consortium name="Mycorrhizal Genomics Consortium"/>
            <person name="Kohler A."/>
            <person name="Kuo A."/>
            <person name="Nagy L.G."/>
            <person name="Floudas D."/>
            <person name="Copeland A."/>
            <person name="Barry K.W."/>
            <person name="Cichocki N."/>
            <person name="Veneault-Fourrey C."/>
            <person name="LaButti K."/>
            <person name="Lindquist E.A."/>
            <person name="Lipzen A."/>
            <person name="Lundell T."/>
            <person name="Morin E."/>
            <person name="Murat C."/>
            <person name="Riley R."/>
            <person name="Ohm R."/>
            <person name="Sun H."/>
            <person name="Tunlid A."/>
            <person name="Henrissat B."/>
            <person name="Grigoriev I.V."/>
            <person name="Hibbett D.S."/>
            <person name="Martin F."/>
        </authorList>
    </citation>
    <scope>NUCLEOTIDE SEQUENCE [LARGE SCALE GENOMIC DNA]</scope>
    <source>
        <strain evidence="2 3">MD-312</strain>
    </source>
</reference>
<keyword evidence="1" id="KW-1133">Transmembrane helix</keyword>
<keyword evidence="1" id="KW-0812">Transmembrane</keyword>
<dbReference type="Proteomes" id="UP000053820">
    <property type="component" value="Unassembled WGS sequence"/>
</dbReference>
<accession>A0A0C9W0E0</accession>
<feature type="transmembrane region" description="Helical" evidence="1">
    <location>
        <begin position="98"/>
        <end position="122"/>
    </location>
</feature>
<keyword evidence="1" id="KW-0472">Membrane</keyword>
<evidence type="ECO:0000313" key="3">
    <source>
        <dbReference type="Proteomes" id="UP000053820"/>
    </source>
</evidence>
<dbReference type="EMBL" id="KN839847">
    <property type="protein sequence ID" value="KIJ64190.1"/>
    <property type="molecule type" value="Genomic_DNA"/>
</dbReference>